<feature type="non-terminal residue" evidence="6">
    <location>
        <position position="548"/>
    </location>
</feature>
<dbReference type="GO" id="GO:0006529">
    <property type="term" value="P:asparagine biosynthetic process"/>
    <property type="evidence" value="ECO:0007669"/>
    <property type="project" value="UniProtKB-KW"/>
</dbReference>
<dbReference type="InterPro" id="IPR014729">
    <property type="entry name" value="Rossmann-like_a/b/a_fold"/>
</dbReference>
<keyword evidence="3" id="KW-0315">Glutamine amidotransferase</keyword>
<keyword evidence="2" id="KW-0061">Asparagine biosynthesis</keyword>
<dbReference type="PANTHER" id="PTHR45937:SF1">
    <property type="entry name" value="ASPARAGINE SYNTHETASE DOMAIN-CONTAINING PROTEIN 1"/>
    <property type="match status" value="1"/>
</dbReference>
<dbReference type="InterPro" id="IPR029055">
    <property type="entry name" value="Ntn_hydrolases_N"/>
</dbReference>
<evidence type="ECO:0000256" key="3">
    <source>
        <dbReference type="ARBA" id="ARBA00022962"/>
    </source>
</evidence>
<accession>A0ABD0W4B3</accession>
<dbReference type="CDD" id="cd03766">
    <property type="entry name" value="Gn_AT_II_novel"/>
    <property type="match status" value="1"/>
</dbReference>
<dbReference type="InterPro" id="IPR001962">
    <property type="entry name" value="Asn_synthase"/>
</dbReference>
<dbReference type="AlphaFoldDB" id="A0ABD0W4B3"/>
<dbReference type="Gene3D" id="3.40.50.620">
    <property type="entry name" value="HUPs"/>
    <property type="match status" value="1"/>
</dbReference>
<reference evidence="6 7" key="1">
    <citation type="submission" date="2024-06" db="EMBL/GenBank/DDBJ databases">
        <authorList>
            <person name="Pan Q."/>
            <person name="Wen M."/>
            <person name="Jouanno E."/>
            <person name="Zahm M."/>
            <person name="Klopp C."/>
            <person name="Cabau C."/>
            <person name="Louis A."/>
            <person name="Berthelot C."/>
            <person name="Parey E."/>
            <person name="Roest Crollius H."/>
            <person name="Montfort J."/>
            <person name="Robinson-Rechavi M."/>
            <person name="Bouchez O."/>
            <person name="Lampietro C."/>
            <person name="Lopez Roques C."/>
            <person name="Donnadieu C."/>
            <person name="Postlethwait J."/>
            <person name="Bobe J."/>
            <person name="Verreycken H."/>
            <person name="Guiguen Y."/>
        </authorList>
    </citation>
    <scope>NUCLEOTIDE SEQUENCE [LARGE SCALE GENOMIC DNA]</scope>
    <source>
        <strain evidence="6">Up_M1</strain>
        <tissue evidence="6">Testis</tissue>
    </source>
</reference>
<evidence type="ECO:0000313" key="6">
    <source>
        <dbReference type="EMBL" id="KAL0964013.1"/>
    </source>
</evidence>
<dbReference type="PANTHER" id="PTHR45937">
    <property type="entry name" value="ASPARAGINE SYNTHETASE DOMAIN-CONTAINING PROTEIN 1"/>
    <property type="match status" value="1"/>
</dbReference>
<evidence type="ECO:0000256" key="2">
    <source>
        <dbReference type="ARBA" id="ARBA00022888"/>
    </source>
</evidence>
<keyword evidence="7" id="KW-1185">Reference proteome</keyword>
<evidence type="ECO:0000256" key="1">
    <source>
        <dbReference type="ARBA" id="ARBA00022605"/>
    </source>
</evidence>
<evidence type="ECO:0000256" key="4">
    <source>
        <dbReference type="ARBA" id="ARBA00040716"/>
    </source>
</evidence>
<name>A0ABD0W4B3_UMBPY</name>
<gene>
    <name evidence="6" type="ORF">UPYG_G00316520</name>
</gene>
<dbReference type="Pfam" id="PF13537">
    <property type="entry name" value="GATase_7"/>
    <property type="match status" value="1"/>
</dbReference>
<dbReference type="Proteomes" id="UP001557470">
    <property type="component" value="Unassembled WGS sequence"/>
</dbReference>
<dbReference type="EMBL" id="JAGEUA010000010">
    <property type="protein sequence ID" value="KAL0964013.1"/>
    <property type="molecule type" value="Genomic_DNA"/>
</dbReference>
<dbReference type="SUPFAM" id="SSF52402">
    <property type="entry name" value="Adenine nucleotide alpha hydrolases-like"/>
    <property type="match status" value="1"/>
</dbReference>
<dbReference type="InterPro" id="IPR051857">
    <property type="entry name" value="Asn_synthetase_domain"/>
</dbReference>
<keyword evidence="1" id="KW-0028">Amino-acid biosynthesis</keyword>
<sequence>MCGICCVLSLSPSQFVLEKNMHKNLKKRGPNHSQNITKTSLNPYYQCLFSAHVLHMRGCFTPQPAQDSNGNVLMWNGEVFGGLTMSLEQNDTEVLCQHFSAYNSPTEFLSVLANVRGPWAFTYYQQTKHCFWFGRDFFGRRSLLWQYDAEGKSFTLSSVAACHTGSDGPSQWQEVPVGVYRIDLGVFAESGSLTFEVYPWIHKGESLSSFSHKTEWEGLPSNTSAAINNLGLFLTSPVCPMNMSIPQMLKDVEPTSQASVEELEVLLESGKRKDVVNSLIDVLSEAVRRRVQCLPIDTQIPSTPNNDEAAIAVLFSGGIDSMILAALSDRHIPTHQPIDLLNVAFKLQEPKIQESAKKSKNNKTMPLDSVTDGANSHVFSPFNVPDRITGRAGLLELNELNPERRWNFVEINVTQKELQEMRQERICHLVHPLDTVLDDSIGCAMWFAARGIGSIAEGNRQKAFTSSAKVVLTGIGADEQLAGYSRHRVCFKTSGHEGLVQELAMDLNRISTRNLGRDDRIIADHGKEARQVFVINGNLVSALLERKA</sequence>
<organism evidence="6 7">
    <name type="scientific">Umbra pygmaea</name>
    <name type="common">Eastern mudminnow</name>
    <dbReference type="NCBI Taxonomy" id="75934"/>
    <lineage>
        <taxon>Eukaryota</taxon>
        <taxon>Metazoa</taxon>
        <taxon>Chordata</taxon>
        <taxon>Craniata</taxon>
        <taxon>Vertebrata</taxon>
        <taxon>Euteleostomi</taxon>
        <taxon>Actinopterygii</taxon>
        <taxon>Neopterygii</taxon>
        <taxon>Teleostei</taxon>
        <taxon>Protacanthopterygii</taxon>
        <taxon>Esociformes</taxon>
        <taxon>Umbridae</taxon>
        <taxon>Umbra</taxon>
    </lineage>
</organism>
<feature type="domain" description="Glutamine amidotransferase type-2" evidence="5">
    <location>
        <begin position="88"/>
        <end position="159"/>
    </location>
</feature>
<comment type="caution">
    <text evidence="6">The sequence shown here is derived from an EMBL/GenBank/DDBJ whole genome shotgun (WGS) entry which is preliminary data.</text>
</comment>
<dbReference type="InterPro" id="IPR017932">
    <property type="entry name" value="GATase_2_dom"/>
</dbReference>
<proteinExistence type="predicted"/>
<evidence type="ECO:0000313" key="7">
    <source>
        <dbReference type="Proteomes" id="UP001557470"/>
    </source>
</evidence>
<evidence type="ECO:0000259" key="5">
    <source>
        <dbReference type="Pfam" id="PF13537"/>
    </source>
</evidence>
<dbReference type="CDD" id="cd01991">
    <property type="entry name" value="Asn_synthase_B_C"/>
    <property type="match status" value="1"/>
</dbReference>
<protein>
    <recommendedName>
        <fullName evidence="4">Asparagine synthetase domain-containing protein 1</fullName>
    </recommendedName>
</protein>
<dbReference type="Gene3D" id="3.60.20.10">
    <property type="entry name" value="Glutamine Phosphoribosylpyrophosphate, subunit 1, domain 1"/>
    <property type="match status" value="1"/>
</dbReference>
<dbReference type="SUPFAM" id="SSF56235">
    <property type="entry name" value="N-terminal nucleophile aminohydrolases (Ntn hydrolases)"/>
    <property type="match status" value="1"/>
</dbReference>